<dbReference type="EMBL" id="MTYJ01000039">
    <property type="protein sequence ID" value="OQV19434.1"/>
    <property type="molecule type" value="Genomic_DNA"/>
</dbReference>
<dbReference type="PANTHER" id="PTHR46513">
    <property type="entry name" value="VITELLOGENIN RECEPTOR-LIKE PROTEIN-RELATED-RELATED"/>
    <property type="match status" value="1"/>
</dbReference>
<dbReference type="AlphaFoldDB" id="A0A1W0WW50"/>
<dbReference type="SMART" id="SM00135">
    <property type="entry name" value="LY"/>
    <property type="match status" value="5"/>
</dbReference>
<protein>
    <submittedName>
        <fullName evidence="2">Nidogen-1</fullName>
    </submittedName>
</protein>
<evidence type="ECO:0000256" key="1">
    <source>
        <dbReference type="SAM" id="SignalP"/>
    </source>
</evidence>
<dbReference type="Gene3D" id="2.120.10.30">
    <property type="entry name" value="TolB, C-terminal domain"/>
    <property type="match status" value="1"/>
</dbReference>
<evidence type="ECO:0000313" key="2">
    <source>
        <dbReference type="EMBL" id="OQV19434.1"/>
    </source>
</evidence>
<proteinExistence type="predicted"/>
<dbReference type="PANTHER" id="PTHR46513:SF13">
    <property type="entry name" value="EGF-LIKE DOMAIN-CONTAINING PROTEIN"/>
    <property type="match status" value="1"/>
</dbReference>
<gene>
    <name evidence="2" type="ORF">BV898_06548</name>
</gene>
<dbReference type="Proteomes" id="UP000192578">
    <property type="component" value="Unassembled WGS sequence"/>
</dbReference>
<dbReference type="SUPFAM" id="SSF63825">
    <property type="entry name" value="YWTD domain"/>
    <property type="match status" value="1"/>
</dbReference>
<dbReference type="InterPro" id="IPR011042">
    <property type="entry name" value="6-blade_b-propeller_TolB-like"/>
</dbReference>
<evidence type="ECO:0000313" key="3">
    <source>
        <dbReference type="Proteomes" id="UP000192578"/>
    </source>
</evidence>
<feature type="signal peptide" evidence="1">
    <location>
        <begin position="1"/>
        <end position="23"/>
    </location>
</feature>
<dbReference type="GO" id="GO:0060070">
    <property type="term" value="P:canonical Wnt signaling pathway"/>
    <property type="evidence" value="ECO:0007669"/>
    <property type="project" value="TreeGrafter"/>
</dbReference>
<feature type="chain" id="PRO_5010735326" evidence="1">
    <location>
        <begin position="24"/>
        <end position="409"/>
    </location>
</feature>
<reference evidence="3" key="1">
    <citation type="submission" date="2017-01" db="EMBL/GenBank/DDBJ databases">
        <title>Comparative genomics of anhydrobiosis in the tardigrade Hypsibius dujardini.</title>
        <authorList>
            <person name="Yoshida Y."/>
            <person name="Koutsovoulos G."/>
            <person name="Laetsch D."/>
            <person name="Stevens L."/>
            <person name="Kumar S."/>
            <person name="Horikawa D."/>
            <person name="Ishino K."/>
            <person name="Komine S."/>
            <person name="Tomita M."/>
            <person name="Blaxter M."/>
            <person name="Arakawa K."/>
        </authorList>
    </citation>
    <scope>NUCLEOTIDE SEQUENCE [LARGE SCALE GENOMIC DNA]</scope>
    <source>
        <strain evidence="3">Z151</strain>
    </source>
</reference>
<dbReference type="GO" id="GO:0005886">
    <property type="term" value="C:plasma membrane"/>
    <property type="evidence" value="ECO:0007669"/>
    <property type="project" value="TreeGrafter"/>
</dbReference>
<dbReference type="OrthoDB" id="9990982at2759"/>
<sequence length="409" mass="45047">MGNRTIFGWLLMASPLFLKYLSACCIVNGQVCGRSLPRSCWERLDYELDNPNILYTCRKGEEPVVLTECAAGCKRDQQNTDGDMCLAGAAEDIATTRMTTVQERRTRTEQPKTSGFLVIAQGGSLWRLSVEDNGDTEQLTNIPGEHNHAVAVDCVTRHLYWAVRRKGIRRSRYDGSYNHLVIIANDTIANGLAVDFVARNVFWVQGSAILVAKMNHLEAGHKTILSDTRIDHFTPLAVHPSRGSIYWSYRFKIETASMDGSNRRVLVARVWAQTLALDHEANDLYWADFRTGDIECISLNGEGERIVSVEGSKGHLLHGLSLSGGRVYWTSLLTGNVTSITKSGSTIKQHSLPAGRSGYLEGIVFVAEQCPKSNNLCAVSNGGCLFICLPLPDNNRKCVCPDGNSSCTS</sequence>
<dbReference type="InterPro" id="IPR050778">
    <property type="entry name" value="Cueball_EGF_LRP_Nidogen"/>
</dbReference>
<keyword evidence="1" id="KW-0732">Signal</keyword>
<accession>A0A1W0WW50</accession>
<dbReference type="GO" id="GO:0042813">
    <property type="term" value="F:Wnt receptor activity"/>
    <property type="evidence" value="ECO:0007669"/>
    <property type="project" value="TreeGrafter"/>
</dbReference>
<organism evidence="2 3">
    <name type="scientific">Hypsibius exemplaris</name>
    <name type="common">Freshwater tardigrade</name>
    <dbReference type="NCBI Taxonomy" id="2072580"/>
    <lineage>
        <taxon>Eukaryota</taxon>
        <taxon>Metazoa</taxon>
        <taxon>Ecdysozoa</taxon>
        <taxon>Tardigrada</taxon>
        <taxon>Eutardigrada</taxon>
        <taxon>Parachela</taxon>
        <taxon>Hypsibioidea</taxon>
        <taxon>Hypsibiidae</taxon>
        <taxon>Hypsibius</taxon>
    </lineage>
</organism>
<keyword evidence="3" id="KW-1185">Reference proteome</keyword>
<dbReference type="InterPro" id="IPR000033">
    <property type="entry name" value="LDLR_classB_rpt"/>
</dbReference>
<comment type="caution">
    <text evidence="2">The sequence shown here is derived from an EMBL/GenBank/DDBJ whole genome shotgun (WGS) entry which is preliminary data.</text>
</comment>
<dbReference type="GO" id="GO:0017147">
    <property type="term" value="F:Wnt-protein binding"/>
    <property type="evidence" value="ECO:0007669"/>
    <property type="project" value="TreeGrafter"/>
</dbReference>
<name>A0A1W0WW50_HYPEX</name>